<dbReference type="PROSITE" id="PS50808">
    <property type="entry name" value="ZF_BED"/>
    <property type="match status" value="1"/>
</dbReference>
<evidence type="ECO:0000313" key="11">
    <source>
        <dbReference type="EMBL" id="KAJ1690975.1"/>
    </source>
</evidence>
<dbReference type="EMBL" id="JAMQYH010000004">
    <property type="protein sequence ID" value="KAJ1690975.1"/>
    <property type="molecule type" value="Genomic_DNA"/>
</dbReference>
<evidence type="ECO:0000256" key="5">
    <source>
        <dbReference type="ARBA" id="ARBA00022833"/>
    </source>
</evidence>
<evidence type="ECO:0000256" key="8">
    <source>
        <dbReference type="PROSITE-ProRule" id="PRU00027"/>
    </source>
</evidence>
<dbReference type="InterPro" id="IPR012337">
    <property type="entry name" value="RNaseH-like_sf"/>
</dbReference>
<dbReference type="AlphaFoldDB" id="A0A9Q0HMG0"/>
<dbReference type="InterPro" id="IPR003656">
    <property type="entry name" value="Znf_BED"/>
</dbReference>
<evidence type="ECO:0000313" key="12">
    <source>
        <dbReference type="Proteomes" id="UP001151287"/>
    </source>
</evidence>
<dbReference type="SMART" id="SM00614">
    <property type="entry name" value="ZnF_BED"/>
    <property type="match status" value="1"/>
</dbReference>
<dbReference type="GO" id="GO:0046983">
    <property type="term" value="F:protein dimerization activity"/>
    <property type="evidence" value="ECO:0007669"/>
    <property type="project" value="InterPro"/>
</dbReference>
<feature type="compositionally biased region" description="Low complexity" evidence="9">
    <location>
        <begin position="352"/>
        <end position="370"/>
    </location>
</feature>
<dbReference type="OrthoDB" id="696023at2759"/>
<dbReference type="Pfam" id="PF05699">
    <property type="entry name" value="Dimer_Tnp_hAT"/>
    <property type="match status" value="1"/>
</dbReference>
<gene>
    <name evidence="11" type="ORF">LUZ63_015130</name>
</gene>
<organism evidence="11 12">
    <name type="scientific">Rhynchospora breviuscula</name>
    <dbReference type="NCBI Taxonomy" id="2022672"/>
    <lineage>
        <taxon>Eukaryota</taxon>
        <taxon>Viridiplantae</taxon>
        <taxon>Streptophyta</taxon>
        <taxon>Embryophyta</taxon>
        <taxon>Tracheophyta</taxon>
        <taxon>Spermatophyta</taxon>
        <taxon>Magnoliopsida</taxon>
        <taxon>Liliopsida</taxon>
        <taxon>Poales</taxon>
        <taxon>Cyperaceae</taxon>
        <taxon>Cyperoideae</taxon>
        <taxon>Rhynchosporeae</taxon>
        <taxon>Rhynchospora</taxon>
    </lineage>
</organism>
<name>A0A9Q0HMG0_9POAL</name>
<reference evidence="11" key="1">
    <citation type="journal article" date="2022" name="Cell">
        <title>Repeat-based holocentromeres influence genome architecture and karyotype evolution.</title>
        <authorList>
            <person name="Hofstatter P.G."/>
            <person name="Thangavel G."/>
            <person name="Lux T."/>
            <person name="Neumann P."/>
            <person name="Vondrak T."/>
            <person name="Novak P."/>
            <person name="Zhang M."/>
            <person name="Costa L."/>
            <person name="Castellani M."/>
            <person name="Scott A."/>
            <person name="Toegelov H."/>
            <person name="Fuchs J."/>
            <person name="Mata-Sucre Y."/>
            <person name="Dias Y."/>
            <person name="Vanzela A.L.L."/>
            <person name="Huettel B."/>
            <person name="Almeida C.C.S."/>
            <person name="Simkova H."/>
            <person name="Souza G."/>
            <person name="Pedrosa-Harand A."/>
            <person name="Macas J."/>
            <person name="Mayer K.F.X."/>
            <person name="Houben A."/>
            <person name="Marques A."/>
        </authorList>
    </citation>
    <scope>NUCLEOTIDE SEQUENCE</scope>
    <source>
        <strain evidence="11">RhyBre1mFocal</strain>
    </source>
</reference>
<keyword evidence="6" id="KW-0238">DNA-binding</keyword>
<comment type="caution">
    <text evidence="11">The sequence shown here is derived from an EMBL/GenBank/DDBJ whole genome shotgun (WGS) entry which is preliminary data.</text>
</comment>
<accession>A0A9Q0HMG0</accession>
<evidence type="ECO:0000256" key="9">
    <source>
        <dbReference type="SAM" id="MobiDB-lite"/>
    </source>
</evidence>
<dbReference type="Pfam" id="PF02892">
    <property type="entry name" value="zf-BED"/>
    <property type="match status" value="1"/>
</dbReference>
<comment type="subcellular location">
    <subcellularLocation>
        <location evidence="1">Nucleus</location>
    </subcellularLocation>
</comment>
<evidence type="ECO:0000256" key="2">
    <source>
        <dbReference type="ARBA" id="ARBA00011738"/>
    </source>
</evidence>
<keyword evidence="3" id="KW-0479">Metal-binding</keyword>
<keyword evidence="7" id="KW-0539">Nucleus</keyword>
<evidence type="ECO:0000256" key="6">
    <source>
        <dbReference type="ARBA" id="ARBA00023125"/>
    </source>
</evidence>
<feature type="region of interest" description="Disordered" evidence="9">
    <location>
        <begin position="1"/>
        <end position="56"/>
    </location>
</feature>
<feature type="domain" description="BED-type" evidence="10">
    <location>
        <begin position="56"/>
        <end position="113"/>
    </location>
</feature>
<evidence type="ECO:0000256" key="7">
    <source>
        <dbReference type="ARBA" id="ARBA00023242"/>
    </source>
</evidence>
<dbReference type="SUPFAM" id="SSF53098">
    <property type="entry name" value="Ribonuclease H-like"/>
    <property type="match status" value="1"/>
</dbReference>
<feature type="region of interest" description="Disordered" evidence="9">
    <location>
        <begin position="347"/>
        <end position="370"/>
    </location>
</feature>
<feature type="compositionally biased region" description="Acidic residues" evidence="9">
    <location>
        <begin position="1"/>
        <end position="13"/>
    </location>
</feature>
<comment type="subunit">
    <text evidence="2">Homodimer.</text>
</comment>
<evidence type="ECO:0000256" key="3">
    <source>
        <dbReference type="ARBA" id="ARBA00022723"/>
    </source>
</evidence>
<dbReference type="InterPro" id="IPR025525">
    <property type="entry name" value="hAT-like_transposase_RNase-H"/>
</dbReference>
<dbReference type="GO" id="GO:0005634">
    <property type="term" value="C:nucleus"/>
    <property type="evidence" value="ECO:0007669"/>
    <property type="project" value="UniProtKB-SubCell"/>
</dbReference>
<dbReference type="Pfam" id="PF14372">
    <property type="entry name" value="hAT-like_RNase-H"/>
    <property type="match status" value="1"/>
</dbReference>
<keyword evidence="4 8" id="KW-0863">Zinc-finger</keyword>
<sequence length="515" mass="57858">MVESEVSEPDICSDDMGAGLNLETPEEIERIQNEAQAKDSQPQPVEPTTNKKKGREVSAPVWAHFKKGEKQEDGSYTATCIYCGHVYDMGNQKGTGNMTNHIARGCKKVPPAKRRKRDALQKLLQAGIDAVQDGLEVLSNEITKIRETMKYIRHSQKRMKKFRLASSQVNAPNKKPAWDVETRWNFTYLMLDLALQLNEAINRYALSDSSFSCCPTDVDWENVEAMVCHLKVFYDVTNKLSGTKYPTLNLFFPEYSEVYLTIIKMSTSAYPFIVDMSKQIFKKWEKYWKTSNVLLAVACFLDPRCKLHVVEYYLKEVHPEECPRFMANLKACMNQLFKEYSDTYSNRNQSQTNTSTANLRSTSSSSSSAITDTRAGLKNFLSGMETAEPTKTELEEYISDALDDTSVDADFDILAWWKLKTPKYPIMAKLTRDILAVPISTVASESTFSTTGRTLSLIRSSLNDESLEALICAQDWLKASVAETGGVFGDVLCSSDEGIPTDDTICDFAGVGDET</sequence>
<evidence type="ECO:0000256" key="4">
    <source>
        <dbReference type="ARBA" id="ARBA00022771"/>
    </source>
</evidence>
<dbReference type="SUPFAM" id="SSF57667">
    <property type="entry name" value="beta-beta-alpha zinc fingers"/>
    <property type="match status" value="1"/>
</dbReference>
<dbReference type="PANTHER" id="PTHR23272">
    <property type="entry name" value="BED FINGER-RELATED"/>
    <property type="match status" value="1"/>
</dbReference>
<dbReference type="Proteomes" id="UP001151287">
    <property type="component" value="Unassembled WGS sequence"/>
</dbReference>
<evidence type="ECO:0000259" key="10">
    <source>
        <dbReference type="PROSITE" id="PS50808"/>
    </source>
</evidence>
<keyword evidence="5" id="KW-0862">Zinc</keyword>
<dbReference type="GO" id="GO:0003677">
    <property type="term" value="F:DNA binding"/>
    <property type="evidence" value="ECO:0007669"/>
    <property type="project" value="UniProtKB-KW"/>
</dbReference>
<protein>
    <recommendedName>
        <fullName evidence="10">BED-type domain-containing protein</fullName>
    </recommendedName>
</protein>
<proteinExistence type="predicted"/>
<keyword evidence="12" id="KW-1185">Reference proteome</keyword>
<feature type="compositionally biased region" description="Polar residues" evidence="9">
    <location>
        <begin position="33"/>
        <end position="48"/>
    </location>
</feature>
<dbReference type="PANTHER" id="PTHR23272:SF187">
    <property type="entry name" value="AC9 TRANSPOSASE-RELATED"/>
    <property type="match status" value="1"/>
</dbReference>
<dbReference type="InterPro" id="IPR036236">
    <property type="entry name" value="Znf_C2H2_sf"/>
</dbReference>
<dbReference type="GO" id="GO:0008270">
    <property type="term" value="F:zinc ion binding"/>
    <property type="evidence" value="ECO:0007669"/>
    <property type="project" value="UniProtKB-KW"/>
</dbReference>
<evidence type="ECO:0000256" key="1">
    <source>
        <dbReference type="ARBA" id="ARBA00004123"/>
    </source>
</evidence>
<dbReference type="InterPro" id="IPR008906">
    <property type="entry name" value="HATC_C_dom"/>
</dbReference>